<evidence type="ECO:0000313" key="3">
    <source>
        <dbReference type="Proteomes" id="UP000265618"/>
    </source>
</evidence>
<proteinExistence type="predicted"/>
<sequence>MPDGDTKGLEGESAYAQPMSSSEWRSGNRALDVMEGTAYSAMHDLDGMLLRARIITDTLHTNTKKQLPTLSDVISNMPLYAQQYTEARVTPTHLDRQAAEALEIEAPDWSNSAFGNTVGASATDLTLGGIQIDSLDPLALLSFGSPLHTAIVRLSHTLKYTAQTKVTGQAVKEGRIHYPVGAIQWLNDVRSESDLPTGMDSISAQEPYTRNNVYHLVLAADYEDMGAWKVLESILDTYKGCRIGIVTLSSGPLNTVLQRMPKDIPRERVDQIVKTVAASNRSTLLATQDHLSSFLPDTDEEPFSGSPLTITLNGEVIHSLSSIPGRVSRLAHQISVNKRIANRILSANREDESGFAAYQAMTGADPSLGLTSALAYADSPVPRALSQKGVDGPITSVLKGPAQAVFVGDLTDKDTINSLIVTQTMCTSLGYTLSVMREGGTGLDPVAAVAVLGDSLGHIGSTSRALFVSNNSSPRLVPHHTEMGGDTSDLMGVSILGGPLLVPEVYMGDGVHTPHTHCKGWLYVPGRGKLCLGKGTADDMHTLLRRALRNPQTPHASELTLLHSSRHRDRDGQGVIGAETGIHWGEPVPLSQDPKGEGSAIHIAHKTSTRILLSGTLDPFSECAPRDMQGIMLLQTLGMSFDVSIVSAYLKEPLPIPYLYRSVPLSSPTFNPRGMLEVPAVAIRDMPLRTWFRVTPDAPQGALMVRELGSTVHNGMVARQYGIDDVLPGSAPAIVFKASLVLEGALTGTHSTTVSVNTHTMPSRPLESVGPLSSTEPSPVIHASPLLSHQSDTFYAQHILPSPCLYTVSVGDVSDVSDVSDTPNAALYSVSLSPSDRVAIATHSLVSPYRVRRGVLTSGSDVPDVSDVSDVPDATEESDSDDTIHLFMCVAGSPYETLSISSLVSLRDYRHPGVPQGL</sequence>
<dbReference type="Proteomes" id="UP000265618">
    <property type="component" value="Unassembled WGS sequence"/>
</dbReference>
<dbReference type="AlphaFoldDB" id="A0A9K3GDL5"/>
<feature type="region of interest" description="Disordered" evidence="1">
    <location>
        <begin position="754"/>
        <end position="777"/>
    </location>
</feature>
<protein>
    <submittedName>
        <fullName evidence="2">Uncharacterized protein</fullName>
    </submittedName>
</protein>
<name>A0A9K3GDL5_9EUKA</name>
<keyword evidence="3" id="KW-1185">Reference proteome</keyword>
<evidence type="ECO:0000256" key="1">
    <source>
        <dbReference type="SAM" id="MobiDB-lite"/>
    </source>
</evidence>
<feature type="compositionally biased region" description="Basic and acidic residues" evidence="1">
    <location>
        <begin position="1"/>
        <end position="10"/>
    </location>
</feature>
<feature type="region of interest" description="Disordered" evidence="1">
    <location>
        <begin position="1"/>
        <end position="22"/>
    </location>
</feature>
<evidence type="ECO:0000313" key="2">
    <source>
        <dbReference type="EMBL" id="GIQ79934.1"/>
    </source>
</evidence>
<comment type="caution">
    <text evidence="2">The sequence shown here is derived from an EMBL/GenBank/DDBJ whole genome shotgun (WGS) entry which is preliminary data.</text>
</comment>
<reference evidence="2 3" key="1">
    <citation type="journal article" date="2018" name="PLoS ONE">
        <title>The draft genome of Kipferlia bialata reveals reductive genome evolution in fornicate parasites.</title>
        <authorList>
            <person name="Tanifuji G."/>
            <person name="Takabayashi S."/>
            <person name="Kume K."/>
            <person name="Takagi M."/>
            <person name="Nakayama T."/>
            <person name="Kamikawa R."/>
            <person name="Inagaki Y."/>
            <person name="Hashimoto T."/>
        </authorList>
    </citation>
    <scope>NUCLEOTIDE SEQUENCE [LARGE SCALE GENOMIC DNA]</scope>
    <source>
        <strain evidence="2">NY0173</strain>
    </source>
</reference>
<feature type="compositionally biased region" description="Low complexity" evidence="1">
    <location>
        <begin position="860"/>
        <end position="872"/>
    </location>
</feature>
<accession>A0A9K3GDL5</accession>
<gene>
    <name evidence="2" type="ORF">KIPB_000645</name>
</gene>
<dbReference type="EMBL" id="BDIP01000078">
    <property type="protein sequence ID" value="GIQ79934.1"/>
    <property type="molecule type" value="Genomic_DNA"/>
</dbReference>
<organism evidence="2 3">
    <name type="scientific">Kipferlia bialata</name>
    <dbReference type="NCBI Taxonomy" id="797122"/>
    <lineage>
        <taxon>Eukaryota</taxon>
        <taxon>Metamonada</taxon>
        <taxon>Carpediemonas-like organisms</taxon>
        <taxon>Kipferlia</taxon>
    </lineage>
</organism>
<feature type="region of interest" description="Disordered" evidence="1">
    <location>
        <begin position="856"/>
        <end position="879"/>
    </location>
</feature>